<dbReference type="RefSeq" id="WP_101625550.1">
    <property type="nucleotide sequence ID" value="NZ_CP071591.1"/>
</dbReference>
<reference evidence="10 12" key="1">
    <citation type="submission" date="2017-07" db="EMBL/GenBank/DDBJ databases">
        <title>Bifidobacterium novel species.</title>
        <authorList>
            <person name="Lugli G.A."/>
            <person name="Milani C."/>
            <person name="Duranti S."/>
            <person name="Mangifesta M."/>
        </authorList>
    </citation>
    <scope>NUCLEOTIDE SEQUENCE [LARGE SCALE GENOMIC DNA]</scope>
    <source>
        <strain evidence="10 12">45</strain>
    </source>
</reference>
<feature type="binding site" evidence="8">
    <location>
        <position position="232"/>
    </location>
    <ligand>
        <name>Zn(2+)</name>
        <dbReference type="ChEBI" id="CHEBI:29105"/>
    </ligand>
</feature>
<organism evidence="10 12">
    <name type="scientific">Bifidobacterium imperatoris</name>
    <dbReference type="NCBI Taxonomy" id="2020965"/>
    <lineage>
        <taxon>Bacteria</taxon>
        <taxon>Bacillati</taxon>
        <taxon>Actinomycetota</taxon>
        <taxon>Actinomycetes</taxon>
        <taxon>Bifidobacteriales</taxon>
        <taxon>Bifidobacteriaceae</taxon>
        <taxon>Bifidobacterium</taxon>
    </lineage>
</organism>
<dbReference type="Proteomes" id="UP000234855">
    <property type="component" value="Unassembled WGS sequence"/>
</dbReference>
<dbReference type="EMBL" id="CP071591">
    <property type="protein sequence ID" value="QSY57674.1"/>
    <property type="molecule type" value="Genomic_DNA"/>
</dbReference>
<feature type="binding site" evidence="8">
    <location>
        <position position="158"/>
    </location>
    <ligand>
        <name>Zn(2+)</name>
        <dbReference type="ChEBI" id="CHEBI:29105"/>
    </ligand>
</feature>
<evidence type="ECO:0000256" key="5">
    <source>
        <dbReference type="PIRNR" id="PIRNR038994"/>
    </source>
</evidence>
<dbReference type="Pfam" id="PF01979">
    <property type="entry name" value="Amidohydro_1"/>
    <property type="match status" value="1"/>
</dbReference>
<dbReference type="PIRSF" id="PIRSF038994">
    <property type="entry name" value="NagA"/>
    <property type="match status" value="1"/>
</dbReference>
<evidence type="ECO:0000256" key="6">
    <source>
        <dbReference type="PIRSR" id="PIRSR038994-1"/>
    </source>
</evidence>
<dbReference type="PANTHER" id="PTHR11113">
    <property type="entry name" value="N-ACETYLGLUCOSAMINE-6-PHOSPHATE DEACETYLASE"/>
    <property type="match status" value="1"/>
</dbReference>
<protein>
    <submittedName>
        <fullName evidence="10">N-acetylglucosamine-6-phosphate deacetylase</fullName>
    </submittedName>
</protein>
<dbReference type="SUPFAM" id="SSF51338">
    <property type="entry name" value="Composite domain of metallo-dependent hydrolases"/>
    <property type="match status" value="1"/>
</dbReference>
<comment type="similarity">
    <text evidence="1 5">Belongs to the metallo-dependent hydrolases superfamily. NagA family.</text>
</comment>
<feature type="binding site" evidence="7">
    <location>
        <position position="264"/>
    </location>
    <ligand>
        <name>substrate</name>
    </ligand>
</feature>
<feature type="active site" description="Proton donor/acceptor" evidence="6">
    <location>
        <position position="310"/>
    </location>
</feature>
<accession>A0A2N5ITE3</accession>
<dbReference type="Proteomes" id="UP000663067">
    <property type="component" value="Chromosome"/>
</dbReference>
<dbReference type="SUPFAM" id="SSF51556">
    <property type="entry name" value="Metallo-dependent hydrolases"/>
    <property type="match status" value="1"/>
</dbReference>
<feature type="binding site" evidence="8">
    <location>
        <position position="253"/>
    </location>
    <ligand>
        <name>Zn(2+)</name>
        <dbReference type="ChEBI" id="CHEBI:29105"/>
    </ligand>
</feature>
<dbReference type="GO" id="GO:0008448">
    <property type="term" value="F:N-acetylglucosamine-6-phosphate deacetylase activity"/>
    <property type="evidence" value="ECO:0007669"/>
    <property type="project" value="InterPro"/>
</dbReference>
<evidence type="ECO:0000313" key="10">
    <source>
        <dbReference type="EMBL" id="PLS25218.1"/>
    </source>
</evidence>
<feature type="binding site" evidence="7">
    <location>
        <position position="169"/>
    </location>
    <ligand>
        <name>substrate</name>
    </ligand>
</feature>
<keyword evidence="3 5" id="KW-0378">Hydrolase</keyword>
<dbReference type="InterPro" id="IPR032466">
    <property type="entry name" value="Metal_Hydrolase"/>
</dbReference>
<dbReference type="CDD" id="cd00854">
    <property type="entry name" value="NagA"/>
    <property type="match status" value="1"/>
</dbReference>
<evidence type="ECO:0000256" key="3">
    <source>
        <dbReference type="ARBA" id="ARBA00022801"/>
    </source>
</evidence>
<evidence type="ECO:0000256" key="8">
    <source>
        <dbReference type="PIRSR" id="PIRSR038994-3"/>
    </source>
</evidence>
<dbReference type="InterPro" id="IPR006680">
    <property type="entry name" value="Amidohydro-rel"/>
</dbReference>
<reference evidence="11 13" key="2">
    <citation type="submission" date="2021-03" db="EMBL/GenBank/DDBJ databases">
        <title>Genome sequencing of Bifidobacterium imperatoris JCM 32708.</title>
        <authorList>
            <person name="Kim J."/>
        </authorList>
    </citation>
    <scope>NUCLEOTIDE SEQUENCE [LARGE SCALE GENOMIC DNA]</scope>
    <source>
        <strain evidence="11 13">JCM 32708</strain>
    </source>
</reference>
<dbReference type="PANTHER" id="PTHR11113:SF14">
    <property type="entry name" value="N-ACETYLGLUCOSAMINE-6-PHOSPHATE DEACETYLASE"/>
    <property type="match status" value="1"/>
</dbReference>
<keyword evidence="13" id="KW-1185">Reference proteome</keyword>
<dbReference type="GO" id="GO:0006046">
    <property type="term" value="P:N-acetylglucosamine catabolic process"/>
    <property type="evidence" value="ECO:0007669"/>
    <property type="project" value="TreeGrafter"/>
</dbReference>
<comment type="cofactor">
    <cofactor evidence="8">
        <name>a divalent metal cation</name>
        <dbReference type="ChEBI" id="CHEBI:60240"/>
    </cofactor>
    <text evidence="8">Binds 1 divalent metal cation per subunit.</text>
</comment>
<proteinExistence type="inferred from homology"/>
<evidence type="ECO:0000256" key="4">
    <source>
        <dbReference type="ARBA" id="ARBA00023277"/>
    </source>
</evidence>
<name>A0A2N5ITE3_9BIFI</name>
<dbReference type="EMBL" id="NMWV01000010">
    <property type="protein sequence ID" value="PLS25218.1"/>
    <property type="molecule type" value="Genomic_DNA"/>
</dbReference>
<keyword evidence="4 5" id="KW-0119">Carbohydrate metabolism</keyword>
<feature type="binding site" evidence="7">
    <location>
        <begin position="256"/>
        <end position="257"/>
    </location>
    <ligand>
        <name>substrate</name>
    </ligand>
</feature>
<evidence type="ECO:0000256" key="1">
    <source>
        <dbReference type="ARBA" id="ARBA00010716"/>
    </source>
</evidence>
<evidence type="ECO:0000256" key="7">
    <source>
        <dbReference type="PIRSR" id="PIRSR038994-2"/>
    </source>
</evidence>
<dbReference type="GO" id="GO:0046872">
    <property type="term" value="F:metal ion binding"/>
    <property type="evidence" value="ECO:0007669"/>
    <property type="project" value="UniProtKB-KW"/>
</dbReference>
<evidence type="ECO:0000313" key="12">
    <source>
        <dbReference type="Proteomes" id="UP000234855"/>
    </source>
</evidence>
<feature type="domain" description="Amidohydrolase-related" evidence="9">
    <location>
        <begin position="82"/>
        <end position="424"/>
    </location>
</feature>
<sequence length="426" mass="44213">MADRQEIVSRVTAALEGKPSPVAICNARKVDACGEQSGYWVVSDANGVITATGTDEQAFAKSCAAAGIEPDGEAVLDAAGRILAPGYVDIHAHGAWEKSFDDGSDGIDVARAGHAVHGTTRQVLSLITNPLDVICRNIRTVADKMASGRPDILGCHLEGPFLALARKGAHDPNCLKDPVPEIVDEMLEASGSDASHGKLGCIRQITIAPELPHGLSAISQFAAAGVVPAVGHCDADYEKAQAGFNAGAGIMTHMFNAMNGLHHREPGPIPAAVEDPRVTIELINDGFHVQNPMVKLGFGFAPHRIAFVTDAMAATDCPDGAYKLGALDVNVVDGHARLVSNGAIAGSTLLLEGAVSRAVNELGISPVAAVEAATLTPAKAFGFDKPNDVIGAPIGLLAPGFAADFNLIDPSSWKVEQVWCAGRKVK</sequence>
<evidence type="ECO:0000313" key="13">
    <source>
        <dbReference type="Proteomes" id="UP000663067"/>
    </source>
</evidence>
<keyword evidence="2 8" id="KW-0479">Metal-binding</keyword>
<feature type="binding site" evidence="7">
    <location>
        <position position="288"/>
    </location>
    <ligand>
        <name>substrate</name>
    </ligand>
</feature>
<evidence type="ECO:0000313" key="11">
    <source>
        <dbReference type="EMBL" id="QSY57674.1"/>
    </source>
</evidence>
<dbReference type="AlphaFoldDB" id="A0A2N5ITE3"/>
<feature type="binding site" evidence="7">
    <location>
        <begin position="344"/>
        <end position="346"/>
    </location>
    <ligand>
        <name>substrate</name>
    </ligand>
</feature>
<dbReference type="InterPro" id="IPR003764">
    <property type="entry name" value="GlcNAc_6-P_deAcase"/>
</dbReference>
<dbReference type="Gene3D" id="3.20.20.140">
    <property type="entry name" value="Metal-dependent hydrolases"/>
    <property type="match status" value="1"/>
</dbReference>
<dbReference type="Gene3D" id="2.30.40.10">
    <property type="entry name" value="Urease, subunit C, domain 1"/>
    <property type="match status" value="1"/>
</dbReference>
<evidence type="ECO:0000259" key="9">
    <source>
        <dbReference type="Pfam" id="PF01979"/>
    </source>
</evidence>
<dbReference type="InterPro" id="IPR011059">
    <property type="entry name" value="Metal-dep_hydrolase_composite"/>
</dbReference>
<gene>
    <name evidence="11" type="ORF">BLI708_10830</name>
    <name evidence="10" type="ORF">Tam1G_0784</name>
</gene>
<evidence type="ECO:0000256" key="2">
    <source>
        <dbReference type="ARBA" id="ARBA00022723"/>
    </source>
</evidence>